<dbReference type="Proteomes" id="UP000681425">
    <property type="component" value="Chromosome"/>
</dbReference>
<feature type="region of interest" description="Disordered" evidence="1">
    <location>
        <begin position="1"/>
        <end position="71"/>
    </location>
</feature>
<proteinExistence type="predicted"/>
<feature type="compositionally biased region" description="Low complexity" evidence="1">
    <location>
        <begin position="1"/>
        <end position="10"/>
    </location>
</feature>
<accession>A0A975KBF5</accession>
<reference evidence="2" key="1">
    <citation type="submission" date="2021-04" db="EMBL/GenBank/DDBJ databases">
        <title>Isolation of p-tert-butylphenol degrading bacteria Sphingobium phenoxybenzoativorans Tas13 from active sludge.</title>
        <authorList>
            <person name="Li Y."/>
        </authorList>
    </citation>
    <scope>NUCLEOTIDE SEQUENCE</scope>
    <source>
        <strain evidence="2">Tas13</strain>
    </source>
</reference>
<dbReference type="EMBL" id="CP073910">
    <property type="protein sequence ID" value="QUT08303.1"/>
    <property type="molecule type" value="Genomic_DNA"/>
</dbReference>
<feature type="compositionally biased region" description="Low complexity" evidence="1">
    <location>
        <begin position="24"/>
        <end position="33"/>
    </location>
</feature>
<organism evidence="2 3">
    <name type="scientific">Sphingobium phenoxybenzoativorans</name>
    <dbReference type="NCBI Taxonomy" id="1592790"/>
    <lineage>
        <taxon>Bacteria</taxon>
        <taxon>Pseudomonadati</taxon>
        <taxon>Pseudomonadota</taxon>
        <taxon>Alphaproteobacteria</taxon>
        <taxon>Sphingomonadales</taxon>
        <taxon>Sphingomonadaceae</taxon>
        <taxon>Sphingobium</taxon>
    </lineage>
</organism>
<sequence>MSAAGPSAAEPAEDSPAPPPLPKVTPAEVALEEPLPPLKTQPNAFLPPPVTTTLPQDLPPGEGAADPTPFPPAVTAFMIDRDGCDHFRGEEAYDADRAAFLEENLRQLCTGTDARLAALRGRYAGNPDVIAALAHYEDRIEGGAE</sequence>
<name>A0A975KBF5_9SPHN</name>
<feature type="compositionally biased region" description="Pro residues" evidence="1">
    <location>
        <begin position="34"/>
        <end position="50"/>
    </location>
</feature>
<gene>
    <name evidence="2" type="ORF">KFK14_16020</name>
</gene>
<evidence type="ECO:0000313" key="2">
    <source>
        <dbReference type="EMBL" id="QUT08303.1"/>
    </source>
</evidence>
<evidence type="ECO:0000256" key="1">
    <source>
        <dbReference type="SAM" id="MobiDB-lite"/>
    </source>
</evidence>
<dbReference type="AlphaFoldDB" id="A0A975KBF5"/>
<evidence type="ECO:0000313" key="3">
    <source>
        <dbReference type="Proteomes" id="UP000681425"/>
    </source>
</evidence>
<protein>
    <submittedName>
        <fullName evidence="2">Uncharacterized protein</fullName>
    </submittedName>
</protein>
<dbReference type="KEGG" id="spph:KFK14_16020"/>
<keyword evidence="3" id="KW-1185">Reference proteome</keyword>